<evidence type="ECO:0000256" key="2">
    <source>
        <dbReference type="ARBA" id="ARBA00022485"/>
    </source>
</evidence>
<dbReference type="SFLD" id="SFLDG01067">
    <property type="entry name" value="SPASM/twitch_domain_containing"/>
    <property type="match status" value="1"/>
</dbReference>
<evidence type="ECO:0000259" key="13">
    <source>
        <dbReference type="PROSITE" id="PS51918"/>
    </source>
</evidence>
<keyword evidence="8 12" id="KW-0342">GTP-binding</keyword>
<comment type="pathway">
    <text evidence="12">Cofactor biosynthesis; molybdopterin biosynthesis.</text>
</comment>
<comment type="caution">
    <text evidence="14">The sequence shown here is derived from an EMBL/GenBank/DDBJ whole genome shotgun (WGS) entry which is preliminary data.</text>
</comment>
<name>A0A9D2D3A2_9FIRM</name>
<feature type="binding site" evidence="12">
    <location>
        <position position="20"/>
    </location>
    <ligand>
        <name>[4Fe-4S] cluster</name>
        <dbReference type="ChEBI" id="CHEBI:49883"/>
        <label>1</label>
        <note>4Fe-4S-S-AdoMet</note>
    </ligand>
</feature>
<comment type="subunit">
    <text evidence="12">Monomer and homodimer.</text>
</comment>
<organism evidence="14 15">
    <name type="scientific">Candidatus Eubacterium avistercoris</name>
    <dbReference type="NCBI Taxonomy" id="2838567"/>
    <lineage>
        <taxon>Bacteria</taxon>
        <taxon>Bacillati</taxon>
        <taxon>Bacillota</taxon>
        <taxon>Clostridia</taxon>
        <taxon>Eubacteriales</taxon>
        <taxon>Eubacteriaceae</taxon>
        <taxon>Eubacterium</taxon>
    </lineage>
</organism>
<dbReference type="InterPro" id="IPR007197">
    <property type="entry name" value="rSAM"/>
</dbReference>
<comment type="similarity">
    <text evidence="12">Belongs to the radical SAM superfamily. MoaA family.</text>
</comment>
<evidence type="ECO:0000256" key="10">
    <source>
        <dbReference type="ARBA" id="ARBA00023239"/>
    </source>
</evidence>
<dbReference type="GO" id="GO:0046872">
    <property type="term" value="F:metal ion binding"/>
    <property type="evidence" value="ECO:0007669"/>
    <property type="project" value="UniProtKB-KW"/>
</dbReference>
<dbReference type="PANTHER" id="PTHR22960">
    <property type="entry name" value="MOLYBDOPTERIN COFACTOR SYNTHESIS PROTEIN A"/>
    <property type="match status" value="1"/>
</dbReference>
<dbReference type="PROSITE" id="PS01305">
    <property type="entry name" value="MOAA_NIFB_PQQE"/>
    <property type="match status" value="1"/>
</dbReference>
<dbReference type="InterPro" id="IPR010505">
    <property type="entry name" value="MoaA_twitch"/>
</dbReference>
<evidence type="ECO:0000256" key="9">
    <source>
        <dbReference type="ARBA" id="ARBA00023150"/>
    </source>
</evidence>
<dbReference type="Pfam" id="PF06463">
    <property type="entry name" value="Mob_synth_C"/>
    <property type="match status" value="1"/>
</dbReference>
<keyword evidence="9 12" id="KW-0501">Molybdenum cofactor biosynthesis</keyword>
<dbReference type="AlphaFoldDB" id="A0A9D2D3A2"/>
<dbReference type="InterPro" id="IPR013785">
    <property type="entry name" value="Aldolase_TIM"/>
</dbReference>
<comment type="cofactor">
    <cofactor evidence="12">
        <name>[4Fe-4S] cluster</name>
        <dbReference type="ChEBI" id="CHEBI:49883"/>
    </cofactor>
    <text evidence="12">Binds 2 [4Fe-4S] clusters. Binds 1 [4Fe-4S] cluster coordinated with 3 cysteines and an exchangeable S-adenosyl-L-methionine and 1 [4Fe-4S] cluster coordinated with 3 cysteines and the GTP-derived substrate.</text>
</comment>
<dbReference type="NCBIfam" id="TIGR02666">
    <property type="entry name" value="moaA"/>
    <property type="match status" value="1"/>
</dbReference>
<keyword evidence="6 12" id="KW-0408">Iron</keyword>
<keyword evidence="4 12" id="KW-0479">Metal-binding</keyword>
<keyword evidence="5 12" id="KW-0547">Nucleotide-binding</keyword>
<dbReference type="Pfam" id="PF04055">
    <property type="entry name" value="Radical_SAM"/>
    <property type="match status" value="1"/>
</dbReference>
<evidence type="ECO:0000256" key="7">
    <source>
        <dbReference type="ARBA" id="ARBA00023014"/>
    </source>
</evidence>
<keyword evidence="2 12" id="KW-0004">4Fe-4S</keyword>
<dbReference type="InterPro" id="IPR040064">
    <property type="entry name" value="MoaA-like"/>
</dbReference>
<feature type="binding site" evidence="12">
    <location>
        <position position="153"/>
    </location>
    <ligand>
        <name>GTP</name>
        <dbReference type="ChEBI" id="CHEBI:37565"/>
    </ligand>
</feature>
<evidence type="ECO:0000313" key="14">
    <source>
        <dbReference type="EMBL" id="HIZ07803.1"/>
    </source>
</evidence>
<feature type="binding site" evidence="12">
    <location>
        <position position="27"/>
    </location>
    <ligand>
        <name>[4Fe-4S] cluster</name>
        <dbReference type="ChEBI" id="CHEBI:49883"/>
        <label>1</label>
        <note>4Fe-4S-S-AdoMet</note>
    </ligand>
</feature>
<dbReference type="InterPro" id="IPR050105">
    <property type="entry name" value="MoCo_biosynth_MoaA/MoaC"/>
</dbReference>
<dbReference type="GO" id="GO:0051539">
    <property type="term" value="F:4 iron, 4 sulfur cluster binding"/>
    <property type="evidence" value="ECO:0007669"/>
    <property type="project" value="UniProtKB-UniRule"/>
</dbReference>
<evidence type="ECO:0000256" key="1">
    <source>
        <dbReference type="ARBA" id="ARBA00012167"/>
    </source>
</evidence>
<dbReference type="InterPro" id="IPR013483">
    <property type="entry name" value="MoaA"/>
</dbReference>
<keyword evidence="10 12" id="KW-0456">Lyase</keyword>
<feature type="binding site" evidence="12">
    <location>
        <position position="252"/>
    </location>
    <ligand>
        <name>[4Fe-4S] cluster</name>
        <dbReference type="ChEBI" id="CHEBI:49883"/>
        <label>2</label>
        <note>4Fe-4S-substrate</note>
    </ligand>
</feature>
<feature type="binding site" evidence="12">
    <location>
        <position position="187"/>
    </location>
    <ligand>
        <name>S-adenosyl-L-methionine</name>
        <dbReference type="ChEBI" id="CHEBI:59789"/>
    </ligand>
</feature>
<evidence type="ECO:0000256" key="5">
    <source>
        <dbReference type="ARBA" id="ARBA00022741"/>
    </source>
</evidence>
<evidence type="ECO:0000256" key="12">
    <source>
        <dbReference type="HAMAP-Rule" id="MF_01225"/>
    </source>
</evidence>
<evidence type="ECO:0000256" key="6">
    <source>
        <dbReference type="ARBA" id="ARBA00023004"/>
    </source>
</evidence>
<feature type="binding site" evidence="12">
    <location>
        <position position="266"/>
    </location>
    <ligand>
        <name>[4Fe-4S] cluster</name>
        <dbReference type="ChEBI" id="CHEBI:49883"/>
        <label>2</label>
        <note>4Fe-4S-substrate</note>
    </ligand>
</feature>
<sequence length="335" mass="38032">MKDSFERVIDYMRISITDRCNLRCRYCMPEDIAFIPHEEIMTYEELLRLTRLFAGQGIKKIKITGGEPLVRRGCVDFIRSLKEIEGISNVTITTNGVLLEQYMDDLAKAGIDGINISLDTLRADSYEKITGRNEFGRVWRGIVKAIESGIRIKLNCVPVEGVNAEEIPAFFELAKNNPIDVRFIEMMPIGHGREFQAVSAGDILELLRQRYDNIYEIREKKGNGPAVYYENKDFEGSVGIIGAVHKKFCSSCNRIRLTSEGFLKLCLYYKQGIDLKTPMRKGISDQELAEMIRRAIAEKPREHQFFCDIVNTRDTACGGQSGDVEEMKNMSQIGG</sequence>
<evidence type="ECO:0000256" key="3">
    <source>
        <dbReference type="ARBA" id="ARBA00022691"/>
    </source>
</evidence>
<gene>
    <name evidence="12 14" type="primary">moaA</name>
    <name evidence="14" type="ORF">IAA08_07710</name>
</gene>
<dbReference type="EMBL" id="DXCH01000211">
    <property type="protein sequence ID" value="HIZ07803.1"/>
    <property type="molecule type" value="Genomic_DNA"/>
</dbReference>
<dbReference type="SFLD" id="SFLDS00029">
    <property type="entry name" value="Radical_SAM"/>
    <property type="match status" value="1"/>
</dbReference>
<dbReference type="SUPFAM" id="SSF102114">
    <property type="entry name" value="Radical SAM enzymes"/>
    <property type="match status" value="1"/>
</dbReference>
<dbReference type="GO" id="GO:1904047">
    <property type="term" value="F:S-adenosyl-L-methionine binding"/>
    <property type="evidence" value="ECO:0007669"/>
    <property type="project" value="UniProtKB-UniRule"/>
</dbReference>
<feature type="binding site" evidence="12">
    <location>
        <position position="117"/>
    </location>
    <ligand>
        <name>S-adenosyl-L-methionine</name>
        <dbReference type="ChEBI" id="CHEBI:59789"/>
    </ligand>
</feature>
<feature type="binding site" evidence="12">
    <location>
        <begin position="254"/>
        <end position="256"/>
    </location>
    <ligand>
        <name>GTP</name>
        <dbReference type="ChEBI" id="CHEBI:37565"/>
    </ligand>
</feature>
<protein>
    <recommendedName>
        <fullName evidence="1 12">GTP 3',8-cyclase</fullName>
        <ecNumber evidence="1 12">4.1.99.22</ecNumber>
    </recommendedName>
    <alternativeName>
        <fullName evidence="12">Molybdenum cofactor biosynthesis protein A</fullName>
    </alternativeName>
</protein>
<feature type="binding site" evidence="12">
    <location>
        <position position="93"/>
    </location>
    <ligand>
        <name>GTP</name>
        <dbReference type="ChEBI" id="CHEBI:37565"/>
    </ligand>
</feature>
<dbReference type="HAMAP" id="MF_01225_B">
    <property type="entry name" value="MoaA_B"/>
    <property type="match status" value="1"/>
</dbReference>
<dbReference type="CDD" id="cd21117">
    <property type="entry name" value="Twitch_MoaA"/>
    <property type="match status" value="1"/>
</dbReference>
<dbReference type="InterPro" id="IPR006638">
    <property type="entry name" value="Elp3/MiaA/NifB-like_rSAM"/>
</dbReference>
<comment type="catalytic activity">
    <reaction evidence="11 12">
        <text>GTP + AH2 + S-adenosyl-L-methionine = (8S)-3',8-cyclo-7,8-dihydroguanosine 5'-triphosphate + 5'-deoxyadenosine + L-methionine + A + H(+)</text>
        <dbReference type="Rhea" id="RHEA:49576"/>
        <dbReference type="ChEBI" id="CHEBI:13193"/>
        <dbReference type="ChEBI" id="CHEBI:15378"/>
        <dbReference type="ChEBI" id="CHEBI:17319"/>
        <dbReference type="ChEBI" id="CHEBI:17499"/>
        <dbReference type="ChEBI" id="CHEBI:37565"/>
        <dbReference type="ChEBI" id="CHEBI:57844"/>
        <dbReference type="ChEBI" id="CHEBI:59789"/>
        <dbReference type="ChEBI" id="CHEBI:131766"/>
        <dbReference type="EC" id="4.1.99.22"/>
    </reaction>
</comment>
<accession>A0A9D2D3A2</accession>
<comment type="caution">
    <text evidence="12">Lacks conserved residue(s) required for the propagation of feature annotation.</text>
</comment>
<keyword evidence="7 12" id="KW-0411">Iron-sulfur</keyword>
<dbReference type="SFLD" id="SFLDG01386">
    <property type="entry name" value="main_SPASM_domain-containing"/>
    <property type="match status" value="1"/>
</dbReference>
<comment type="function">
    <text evidence="12">Catalyzes the cyclization of GTP to (8S)-3',8-cyclo-7,8-dihydroguanosine 5'-triphosphate.</text>
</comment>
<dbReference type="Proteomes" id="UP000824024">
    <property type="component" value="Unassembled WGS sequence"/>
</dbReference>
<feature type="binding site" evidence="12">
    <location>
        <position position="13"/>
    </location>
    <ligand>
        <name>GTP</name>
        <dbReference type="ChEBI" id="CHEBI:37565"/>
    </ligand>
</feature>
<feature type="binding site" evidence="12">
    <location>
        <position position="24"/>
    </location>
    <ligand>
        <name>[4Fe-4S] cluster</name>
        <dbReference type="ChEBI" id="CHEBI:49883"/>
        <label>1</label>
        <note>4Fe-4S-S-AdoMet</note>
    </ligand>
</feature>
<feature type="binding site" evidence="12">
    <location>
        <position position="249"/>
    </location>
    <ligand>
        <name>[4Fe-4S] cluster</name>
        <dbReference type="ChEBI" id="CHEBI:49883"/>
        <label>2</label>
        <note>4Fe-4S-substrate</note>
    </ligand>
</feature>
<feature type="binding site" evidence="12">
    <location>
        <position position="66"/>
    </location>
    <ligand>
        <name>S-adenosyl-L-methionine</name>
        <dbReference type="ChEBI" id="CHEBI:59789"/>
    </ligand>
</feature>
<feature type="binding site" evidence="12">
    <location>
        <position position="26"/>
    </location>
    <ligand>
        <name>S-adenosyl-L-methionine</name>
        <dbReference type="ChEBI" id="CHEBI:59789"/>
    </ligand>
</feature>
<dbReference type="InterPro" id="IPR058240">
    <property type="entry name" value="rSAM_sf"/>
</dbReference>
<evidence type="ECO:0000313" key="15">
    <source>
        <dbReference type="Proteomes" id="UP000824024"/>
    </source>
</evidence>
<dbReference type="SMART" id="SM00729">
    <property type="entry name" value="Elp3"/>
    <property type="match status" value="1"/>
</dbReference>
<dbReference type="SFLD" id="SFLDG01383">
    <property type="entry name" value="cyclic_pyranopterin_phosphate"/>
    <property type="match status" value="1"/>
</dbReference>
<dbReference type="GO" id="GO:0006777">
    <property type="term" value="P:Mo-molybdopterin cofactor biosynthetic process"/>
    <property type="evidence" value="ECO:0007669"/>
    <property type="project" value="UniProtKB-UniRule"/>
</dbReference>
<evidence type="ECO:0000256" key="4">
    <source>
        <dbReference type="ARBA" id="ARBA00022723"/>
    </source>
</evidence>
<reference evidence="14" key="1">
    <citation type="journal article" date="2021" name="PeerJ">
        <title>Extensive microbial diversity within the chicken gut microbiome revealed by metagenomics and culture.</title>
        <authorList>
            <person name="Gilroy R."/>
            <person name="Ravi A."/>
            <person name="Getino M."/>
            <person name="Pursley I."/>
            <person name="Horton D.L."/>
            <person name="Alikhan N.F."/>
            <person name="Baker D."/>
            <person name="Gharbi K."/>
            <person name="Hall N."/>
            <person name="Watson M."/>
            <person name="Adriaenssens E.M."/>
            <person name="Foster-Nyarko E."/>
            <person name="Jarju S."/>
            <person name="Secka A."/>
            <person name="Antonio M."/>
            <person name="Oren A."/>
            <person name="Chaudhuri R.R."/>
            <person name="La Ragione R."/>
            <person name="Hildebrand F."/>
            <person name="Pallen M.J."/>
        </authorList>
    </citation>
    <scope>NUCLEOTIDE SEQUENCE</scope>
    <source>
        <strain evidence="14">CHK192-9172</strain>
    </source>
</reference>
<dbReference type="InterPro" id="IPR000385">
    <property type="entry name" value="MoaA_NifB_PqqE_Fe-S-bd_CS"/>
</dbReference>
<feature type="domain" description="Radical SAM core" evidence="13">
    <location>
        <begin position="4"/>
        <end position="225"/>
    </location>
</feature>
<evidence type="ECO:0000256" key="11">
    <source>
        <dbReference type="ARBA" id="ARBA00048697"/>
    </source>
</evidence>
<dbReference type="GO" id="GO:0061799">
    <property type="term" value="F:cyclic pyranopterin monophosphate synthase activity"/>
    <property type="evidence" value="ECO:0007669"/>
    <property type="project" value="TreeGrafter"/>
</dbReference>
<keyword evidence="3 12" id="KW-0949">S-adenosyl-L-methionine</keyword>
<evidence type="ECO:0000256" key="8">
    <source>
        <dbReference type="ARBA" id="ARBA00023134"/>
    </source>
</evidence>
<dbReference type="CDD" id="cd01335">
    <property type="entry name" value="Radical_SAM"/>
    <property type="match status" value="1"/>
</dbReference>
<dbReference type="GO" id="GO:0061798">
    <property type="term" value="F:GTP 3',8'-cyclase activity"/>
    <property type="evidence" value="ECO:0007669"/>
    <property type="project" value="UniProtKB-UniRule"/>
</dbReference>
<dbReference type="Gene3D" id="3.20.20.70">
    <property type="entry name" value="Aldolase class I"/>
    <property type="match status" value="1"/>
</dbReference>
<dbReference type="PANTHER" id="PTHR22960:SF0">
    <property type="entry name" value="MOLYBDENUM COFACTOR BIOSYNTHESIS PROTEIN 1"/>
    <property type="match status" value="1"/>
</dbReference>
<dbReference type="GO" id="GO:0005525">
    <property type="term" value="F:GTP binding"/>
    <property type="evidence" value="ECO:0007669"/>
    <property type="project" value="UniProtKB-UniRule"/>
</dbReference>
<reference evidence="14" key="2">
    <citation type="submission" date="2021-04" db="EMBL/GenBank/DDBJ databases">
        <authorList>
            <person name="Gilroy R."/>
        </authorList>
    </citation>
    <scope>NUCLEOTIDE SEQUENCE</scope>
    <source>
        <strain evidence="14">CHK192-9172</strain>
    </source>
</reference>
<dbReference type="EC" id="4.1.99.22" evidence="1 12"/>
<proteinExistence type="inferred from homology"/>
<dbReference type="PROSITE" id="PS51918">
    <property type="entry name" value="RADICAL_SAM"/>
    <property type="match status" value="1"/>
</dbReference>